<dbReference type="EMBL" id="UYYB01108368">
    <property type="protein sequence ID" value="VDM80366.1"/>
    <property type="molecule type" value="Genomic_DNA"/>
</dbReference>
<keyword evidence="1" id="KW-0732">Signal</keyword>
<feature type="signal peptide" evidence="1">
    <location>
        <begin position="1"/>
        <end position="15"/>
    </location>
</feature>
<dbReference type="AlphaFoldDB" id="A0A3P7JAI6"/>
<sequence length="234" mass="26282">MRFILLLFFIGLASCEVTSVTVTVTPKMMLMGKVTQLLTGFLNEDQLSKAIDLTALEIHNGKKVEEIMTDLHEYFDDALDEAQIKVINDAYRGMIKDLGEEAAGNVMQRIKKIVAYAVSPTLETVNLHEYFEDALDEAQIKVINDAYRGMIKDLGEEAAGNVMQRIKKIVAYAVSPTLETIRAQDETPDLAYLAMSRQLTPDFVKIVVSLVRDTLTPMEWNSLKIHFGPIVRIL</sequence>
<keyword evidence="3" id="KW-1185">Reference proteome</keyword>
<gene>
    <name evidence="2" type="ORF">SVUK_LOCUS15364</name>
</gene>
<protein>
    <recommendedName>
        <fullName evidence="4">SXP/RAL-2 family protein Ani s 5-like cation-binding domain-containing protein</fullName>
    </recommendedName>
</protein>
<accession>A0A3P7JAI6</accession>
<feature type="chain" id="PRO_5018331672" description="SXP/RAL-2 family protein Ani s 5-like cation-binding domain-containing protein" evidence="1">
    <location>
        <begin position="16"/>
        <end position="234"/>
    </location>
</feature>
<evidence type="ECO:0000256" key="1">
    <source>
        <dbReference type="SAM" id="SignalP"/>
    </source>
</evidence>
<dbReference type="PROSITE" id="PS51257">
    <property type="entry name" value="PROKAR_LIPOPROTEIN"/>
    <property type="match status" value="1"/>
</dbReference>
<dbReference type="Proteomes" id="UP000270094">
    <property type="component" value="Unassembled WGS sequence"/>
</dbReference>
<evidence type="ECO:0008006" key="4">
    <source>
        <dbReference type="Google" id="ProtNLM"/>
    </source>
</evidence>
<evidence type="ECO:0000313" key="3">
    <source>
        <dbReference type="Proteomes" id="UP000270094"/>
    </source>
</evidence>
<organism evidence="2 3">
    <name type="scientific">Strongylus vulgaris</name>
    <name type="common">Blood worm</name>
    <dbReference type="NCBI Taxonomy" id="40348"/>
    <lineage>
        <taxon>Eukaryota</taxon>
        <taxon>Metazoa</taxon>
        <taxon>Ecdysozoa</taxon>
        <taxon>Nematoda</taxon>
        <taxon>Chromadorea</taxon>
        <taxon>Rhabditida</taxon>
        <taxon>Rhabditina</taxon>
        <taxon>Rhabditomorpha</taxon>
        <taxon>Strongyloidea</taxon>
        <taxon>Strongylidae</taxon>
        <taxon>Strongylus</taxon>
    </lineage>
</organism>
<proteinExistence type="predicted"/>
<evidence type="ECO:0000313" key="2">
    <source>
        <dbReference type="EMBL" id="VDM80366.1"/>
    </source>
</evidence>
<name>A0A3P7JAI6_STRVU</name>
<reference evidence="2 3" key="1">
    <citation type="submission" date="2018-11" db="EMBL/GenBank/DDBJ databases">
        <authorList>
            <consortium name="Pathogen Informatics"/>
        </authorList>
    </citation>
    <scope>NUCLEOTIDE SEQUENCE [LARGE SCALE GENOMIC DNA]</scope>
</reference>
<dbReference type="OrthoDB" id="5821182at2759"/>